<reference evidence="11" key="1">
    <citation type="journal article" date="2019" name="Int. J. Syst. Evol. Microbiol.">
        <title>The Global Catalogue of Microorganisms (GCM) 10K type strain sequencing project: providing services to taxonomists for standard genome sequencing and annotation.</title>
        <authorList>
            <consortium name="The Broad Institute Genomics Platform"/>
            <consortium name="The Broad Institute Genome Sequencing Center for Infectious Disease"/>
            <person name="Wu L."/>
            <person name="Ma J."/>
        </authorList>
    </citation>
    <scope>NUCLEOTIDE SEQUENCE [LARGE SCALE GENOMIC DNA]</scope>
    <source>
        <strain evidence="11">CCM 7224</strain>
    </source>
</reference>
<dbReference type="PIRSF" id="PIRSF001589">
    <property type="entry name" value="Asn_synthetase_glu-h"/>
    <property type="match status" value="1"/>
</dbReference>
<evidence type="ECO:0000256" key="6">
    <source>
        <dbReference type="ARBA" id="ARBA00022888"/>
    </source>
</evidence>
<comment type="caution">
    <text evidence="10">The sequence shown here is derived from an EMBL/GenBank/DDBJ whole genome shotgun (WGS) entry which is preliminary data.</text>
</comment>
<dbReference type="SUPFAM" id="SSF52402">
    <property type="entry name" value="Adenine nucleotide alpha hydrolases-like"/>
    <property type="match status" value="1"/>
</dbReference>
<evidence type="ECO:0000256" key="2">
    <source>
        <dbReference type="ARBA" id="ARBA00005752"/>
    </source>
</evidence>
<accession>A0ABV9UWB3</accession>
<dbReference type="Gene3D" id="3.40.50.620">
    <property type="entry name" value="HUPs"/>
    <property type="match status" value="1"/>
</dbReference>
<dbReference type="EMBL" id="JBHSIZ010000039">
    <property type="protein sequence ID" value="MFC4960718.1"/>
    <property type="molecule type" value="Genomic_DNA"/>
</dbReference>
<name>A0ABV9UWB3_9ACTN</name>
<dbReference type="PANTHER" id="PTHR43284">
    <property type="entry name" value="ASPARAGINE SYNTHETASE (GLUTAMINE-HYDROLYZING)"/>
    <property type="match status" value="1"/>
</dbReference>
<dbReference type="InterPro" id="IPR033738">
    <property type="entry name" value="AsnB_N"/>
</dbReference>
<dbReference type="CDD" id="cd00712">
    <property type="entry name" value="AsnB"/>
    <property type="match status" value="1"/>
</dbReference>
<feature type="domain" description="Glutamine amidotransferase type-2" evidence="9">
    <location>
        <begin position="2"/>
        <end position="207"/>
    </location>
</feature>
<dbReference type="EC" id="6.3.5.4" evidence="3"/>
<dbReference type="Pfam" id="PF00733">
    <property type="entry name" value="Asn_synthase"/>
    <property type="match status" value="1"/>
</dbReference>
<keyword evidence="11" id="KW-1185">Reference proteome</keyword>
<comment type="catalytic activity">
    <reaction evidence="8">
        <text>L-aspartate + L-glutamine + ATP + H2O = L-asparagine + L-glutamate + AMP + diphosphate + H(+)</text>
        <dbReference type="Rhea" id="RHEA:12228"/>
        <dbReference type="ChEBI" id="CHEBI:15377"/>
        <dbReference type="ChEBI" id="CHEBI:15378"/>
        <dbReference type="ChEBI" id="CHEBI:29985"/>
        <dbReference type="ChEBI" id="CHEBI:29991"/>
        <dbReference type="ChEBI" id="CHEBI:30616"/>
        <dbReference type="ChEBI" id="CHEBI:33019"/>
        <dbReference type="ChEBI" id="CHEBI:58048"/>
        <dbReference type="ChEBI" id="CHEBI:58359"/>
        <dbReference type="ChEBI" id="CHEBI:456215"/>
        <dbReference type="EC" id="6.3.5.4"/>
    </reaction>
</comment>
<dbReference type="Proteomes" id="UP001595834">
    <property type="component" value="Unassembled WGS sequence"/>
</dbReference>
<evidence type="ECO:0000313" key="11">
    <source>
        <dbReference type="Proteomes" id="UP001595834"/>
    </source>
</evidence>
<dbReference type="InterPro" id="IPR051786">
    <property type="entry name" value="ASN_synthetase/amidase"/>
</dbReference>
<dbReference type="InterPro" id="IPR006426">
    <property type="entry name" value="Asn_synth_AEB"/>
</dbReference>
<evidence type="ECO:0000256" key="1">
    <source>
        <dbReference type="ARBA" id="ARBA00005187"/>
    </source>
</evidence>
<dbReference type="Gene3D" id="3.60.20.10">
    <property type="entry name" value="Glutamine Phosphoribosylpyrophosphate, subunit 1, domain 1"/>
    <property type="match status" value="1"/>
</dbReference>
<comment type="similarity">
    <text evidence="2">Belongs to the asparagine synthetase family.</text>
</comment>
<organism evidence="10 11">
    <name type="scientific">Streptomyces mauvecolor</name>
    <dbReference type="NCBI Taxonomy" id="58345"/>
    <lineage>
        <taxon>Bacteria</taxon>
        <taxon>Bacillati</taxon>
        <taxon>Actinomycetota</taxon>
        <taxon>Actinomycetes</taxon>
        <taxon>Kitasatosporales</taxon>
        <taxon>Streptomycetaceae</taxon>
        <taxon>Streptomyces</taxon>
    </lineage>
</organism>
<dbReference type="CDD" id="cd01991">
    <property type="entry name" value="Asn_synthase_B_C"/>
    <property type="match status" value="1"/>
</dbReference>
<evidence type="ECO:0000256" key="5">
    <source>
        <dbReference type="ARBA" id="ARBA00022840"/>
    </source>
</evidence>
<evidence type="ECO:0000256" key="8">
    <source>
        <dbReference type="ARBA" id="ARBA00048741"/>
    </source>
</evidence>
<dbReference type="PANTHER" id="PTHR43284:SF1">
    <property type="entry name" value="ASPARAGINE SYNTHETASE"/>
    <property type="match status" value="1"/>
</dbReference>
<dbReference type="RefSeq" id="WP_344380622.1">
    <property type="nucleotide sequence ID" value="NZ_BAAASQ010000050.1"/>
</dbReference>
<proteinExistence type="inferred from homology"/>
<sequence>MCGIAGLAGPDAQWHQTTVQAMGIAQHYRGPDGTMHATSHDGRAVLAMNTLLIVDPLAHPGPYLDRESGVLLAFNGEIYNWRQQAAAWGIELGEKETDAHLVLKAWAKLGPSCLDGLDGMFALAVYDPRAGTLFLARDRLGEKPLYWRLDGGRLAFASEVTTLTGYGSAPLIVRPEMLAIETPVGVDTPFQGVQLLAPATLLSFDVVTGSLEQTIWWRLEDRLPFTGDYRQALAAFSVALAEQIPLRSPARDFALLLSGGLDSSVLAYLMRPPVCVTVSYPGQDRLDESAAAARIAADIGAELVVVEPAHVDFTRALPHMMAALDYPMGNASTFSEHMAYRKISDLGLKVVVGGLGPDEFLMGYVRHALVLFGPDAVLKAGMDAYRPLAAKLLHTAGQDLDPVEAVTRMILRGPDPESRIHGLVANAMERAGGDLARGLTLADLATAWRPLVMTSDKLASAYALERRSPYLARELVELSYRLASEHKICHPAEGKRILRDAAKALGLPREVWASRDKLGFASPVPTWLNGPLAAWADAQIHTALAEAPVSLRPLLMGGLKPGGRFDRTRMQALLAAAWFSDQTVRAAA</sequence>
<evidence type="ECO:0000256" key="4">
    <source>
        <dbReference type="ARBA" id="ARBA00022741"/>
    </source>
</evidence>
<dbReference type="InterPro" id="IPR029055">
    <property type="entry name" value="Ntn_hydrolases_N"/>
</dbReference>
<keyword evidence="4" id="KW-0547">Nucleotide-binding</keyword>
<dbReference type="Pfam" id="PF13537">
    <property type="entry name" value="GATase_7"/>
    <property type="match status" value="1"/>
</dbReference>
<evidence type="ECO:0000313" key="10">
    <source>
        <dbReference type="EMBL" id="MFC4960718.1"/>
    </source>
</evidence>
<keyword evidence="5" id="KW-0067">ATP-binding</keyword>
<evidence type="ECO:0000256" key="7">
    <source>
        <dbReference type="ARBA" id="ARBA00022962"/>
    </source>
</evidence>
<dbReference type="PROSITE" id="PS51278">
    <property type="entry name" value="GATASE_TYPE_2"/>
    <property type="match status" value="1"/>
</dbReference>
<evidence type="ECO:0000259" key="9">
    <source>
        <dbReference type="PROSITE" id="PS51278"/>
    </source>
</evidence>
<comment type="pathway">
    <text evidence="1">Amino-acid biosynthesis; L-asparagine biosynthesis; L-asparagine from L-aspartate (L-Gln route): step 1/1.</text>
</comment>
<dbReference type="InterPro" id="IPR017932">
    <property type="entry name" value="GATase_2_dom"/>
</dbReference>
<dbReference type="SUPFAM" id="SSF56235">
    <property type="entry name" value="N-terminal nucleophile aminohydrolases (Ntn hydrolases)"/>
    <property type="match status" value="1"/>
</dbReference>
<keyword evidence="6" id="KW-0061">Asparagine biosynthesis</keyword>
<dbReference type="InterPro" id="IPR001962">
    <property type="entry name" value="Asn_synthase"/>
</dbReference>
<gene>
    <name evidence="10" type="ORF">ACFPFX_30920</name>
</gene>
<dbReference type="InterPro" id="IPR014729">
    <property type="entry name" value="Rossmann-like_a/b/a_fold"/>
</dbReference>
<keyword evidence="6" id="KW-0028">Amino-acid biosynthesis</keyword>
<evidence type="ECO:0000256" key="3">
    <source>
        <dbReference type="ARBA" id="ARBA00012737"/>
    </source>
</evidence>
<keyword evidence="7" id="KW-0315">Glutamine amidotransferase</keyword>
<protein>
    <recommendedName>
        <fullName evidence="3">asparagine synthase (glutamine-hydrolyzing)</fullName>
        <ecNumber evidence="3">6.3.5.4</ecNumber>
    </recommendedName>
</protein>